<dbReference type="GO" id="GO:0003723">
    <property type="term" value="F:RNA binding"/>
    <property type="evidence" value="ECO:0007669"/>
    <property type="project" value="UniProtKB-KW"/>
</dbReference>
<keyword evidence="3" id="KW-0540">Nuclease</keyword>
<evidence type="ECO:0000313" key="11">
    <source>
        <dbReference type="Proteomes" id="UP000321638"/>
    </source>
</evidence>
<name>A0A5C8PV06_9HYPH</name>
<dbReference type="GO" id="GO:0051607">
    <property type="term" value="P:defense response to virus"/>
    <property type="evidence" value="ECO:0007669"/>
    <property type="project" value="UniProtKB-KW"/>
</dbReference>
<accession>A0A5C8PV06</accession>
<evidence type="ECO:0000256" key="8">
    <source>
        <dbReference type="ARBA" id="ARBA00033183"/>
    </source>
</evidence>
<dbReference type="NCBIfam" id="TIGR02582">
    <property type="entry name" value="cas7_TM1809"/>
    <property type="match status" value="1"/>
</dbReference>
<keyword evidence="5" id="KW-0378">Hydrolase</keyword>
<protein>
    <recommendedName>
        <fullName evidence="2">CRISPR system Cms endoribonuclease Csm3</fullName>
    </recommendedName>
    <alternativeName>
        <fullName evidence="8">CRISPR type III A-associated RAMP protein Csm3</fullName>
    </alternativeName>
</protein>
<comment type="similarity">
    <text evidence="1">Belongs to the CRISPR-associated Csm3 family.</text>
</comment>
<dbReference type="Pfam" id="PF03787">
    <property type="entry name" value="RAMPs"/>
    <property type="match status" value="1"/>
</dbReference>
<evidence type="ECO:0000256" key="2">
    <source>
        <dbReference type="ARBA" id="ARBA00022150"/>
    </source>
</evidence>
<dbReference type="GO" id="GO:0004519">
    <property type="term" value="F:endonuclease activity"/>
    <property type="evidence" value="ECO:0007669"/>
    <property type="project" value="UniProtKB-KW"/>
</dbReference>
<dbReference type="OrthoDB" id="9789361at2"/>
<dbReference type="InterPro" id="IPR013412">
    <property type="entry name" value="CRISPR-assoc_RAMP_Csm3"/>
</dbReference>
<keyword evidence="4" id="KW-0255">Endonuclease</keyword>
<keyword evidence="6" id="KW-0694">RNA-binding</keyword>
<dbReference type="Proteomes" id="UP000321638">
    <property type="component" value="Unassembled WGS sequence"/>
</dbReference>
<gene>
    <name evidence="10" type="primary">csm3</name>
    <name evidence="10" type="ORF">FHP25_03060</name>
</gene>
<dbReference type="InterPro" id="IPR005537">
    <property type="entry name" value="RAMP_III_fam"/>
</dbReference>
<evidence type="ECO:0000256" key="6">
    <source>
        <dbReference type="ARBA" id="ARBA00022884"/>
    </source>
</evidence>
<dbReference type="EMBL" id="VDUZ01000002">
    <property type="protein sequence ID" value="TXL82057.1"/>
    <property type="molecule type" value="Genomic_DNA"/>
</dbReference>
<feature type="domain" description="CRISPR type III-associated protein" evidence="9">
    <location>
        <begin position="16"/>
        <end position="220"/>
    </location>
</feature>
<dbReference type="PANTHER" id="PTHR35579">
    <property type="entry name" value="CRISPR SYSTEM CMS ENDORIBONUCLEASE CSM3"/>
    <property type="match status" value="1"/>
</dbReference>
<evidence type="ECO:0000256" key="7">
    <source>
        <dbReference type="ARBA" id="ARBA00023118"/>
    </source>
</evidence>
<keyword evidence="11" id="KW-1185">Reference proteome</keyword>
<evidence type="ECO:0000259" key="9">
    <source>
        <dbReference type="Pfam" id="PF03787"/>
    </source>
</evidence>
<dbReference type="GO" id="GO:0016787">
    <property type="term" value="F:hydrolase activity"/>
    <property type="evidence" value="ECO:0007669"/>
    <property type="project" value="UniProtKB-KW"/>
</dbReference>
<reference evidence="10 11" key="1">
    <citation type="submission" date="2019-06" db="EMBL/GenBank/DDBJ databases">
        <title>New taxonomy in bacterial strain CC-CFT640, isolated from vineyard.</title>
        <authorList>
            <person name="Lin S.-Y."/>
            <person name="Tsai C.-F."/>
            <person name="Young C.-C."/>
        </authorList>
    </citation>
    <scope>NUCLEOTIDE SEQUENCE [LARGE SCALE GENOMIC DNA]</scope>
    <source>
        <strain evidence="10 11">CC-CFT640</strain>
    </source>
</reference>
<dbReference type="PANTHER" id="PTHR35579:SF3">
    <property type="entry name" value="CRISPR SYSTEM CMS ENDORIBONUCLEASE CSM3"/>
    <property type="match status" value="1"/>
</dbReference>
<evidence type="ECO:0000313" key="10">
    <source>
        <dbReference type="EMBL" id="TXL82057.1"/>
    </source>
</evidence>
<evidence type="ECO:0000256" key="5">
    <source>
        <dbReference type="ARBA" id="ARBA00022801"/>
    </source>
</evidence>
<evidence type="ECO:0000256" key="3">
    <source>
        <dbReference type="ARBA" id="ARBA00022722"/>
    </source>
</evidence>
<dbReference type="RefSeq" id="WP_147845413.1">
    <property type="nucleotide sequence ID" value="NZ_VDUZ01000002.1"/>
</dbReference>
<evidence type="ECO:0000256" key="1">
    <source>
        <dbReference type="ARBA" id="ARBA00006342"/>
    </source>
</evidence>
<dbReference type="InterPro" id="IPR052216">
    <property type="entry name" value="CRISPR_Csm3_endoribonuclease"/>
</dbReference>
<sequence length="259" mass="28640">MTDLALLGRAAITGKILLLSGLHIGAGKDVIEIGGIDNPVIKHPHTQEPYIPGSSIKGRLRFLLEWAFDKIRQDGQPWGANERSENATADEADPILRIFGSPIGKEVWKGGPTRLLVRDAMLDGEWRQHATDRGLPLTEEKTEVVIDRIAGKAHDRIGPRQTERVPAGAKFDLDLVFRVYDTGDGGARDEECLNWLLAGLSLLEQDALGGSGSRGYGRVRFEGLQYRDLDGKQHAIDNRFRVERFDPHQAPRLVTLKAA</sequence>
<evidence type="ECO:0000256" key="4">
    <source>
        <dbReference type="ARBA" id="ARBA00022759"/>
    </source>
</evidence>
<keyword evidence="7" id="KW-0051">Antiviral defense</keyword>
<organism evidence="10 11">
    <name type="scientific">Vineibacter terrae</name>
    <dbReference type="NCBI Taxonomy" id="2586908"/>
    <lineage>
        <taxon>Bacteria</taxon>
        <taxon>Pseudomonadati</taxon>
        <taxon>Pseudomonadota</taxon>
        <taxon>Alphaproteobacteria</taxon>
        <taxon>Hyphomicrobiales</taxon>
        <taxon>Vineibacter</taxon>
    </lineage>
</organism>
<proteinExistence type="inferred from homology"/>
<comment type="caution">
    <text evidence="10">The sequence shown here is derived from an EMBL/GenBank/DDBJ whole genome shotgun (WGS) entry which is preliminary data.</text>
</comment>
<dbReference type="AlphaFoldDB" id="A0A5C8PV06"/>